<keyword evidence="2" id="KW-1185">Reference proteome</keyword>
<protein>
    <recommendedName>
        <fullName evidence="3">Glycosyltransferase involved in cell wall biosynthesis</fullName>
    </recommendedName>
</protein>
<proteinExistence type="predicted"/>
<reference evidence="1 2" key="1">
    <citation type="submission" date="2019-06" db="EMBL/GenBank/DDBJ databases">
        <title>Sequencing the genomes of 1000 actinobacteria strains.</title>
        <authorList>
            <person name="Klenk H.-P."/>
        </authorList>
    </citation>
    <scope>NUCLEOTIDE SEQUENCE [LARGE SCALE GENOMIC DNA]</scope>
    <source>
        <strain evidence="1 2">DSM 4813</strain>
    </source>
</reference>
<dbReference type="AlphaFoldDB" id="A0A542ZU51"/>
<accession>A0A542ZU51</accession>
<name>A0A542ZU51_RARFA</name>
<dbReference type="SUPFAM" id="SSF53756">
    <property type="entry name" value="UDP-Glycosyltransferase/glycogen phosphorylase"/>
    <property type="match status" value="1"/>
</dbReference>
<sequence>MTGIASRMWQASPRWARDVAGMLQARRVGDVVPEFPAVERREIRLLIAPANFAGQAAQWAGAVRRDPRVAAINMVTGTANLFGFPADYVVPNRISAHSRAWQRRFLDEASATFTHVLVEAELRPLGGAYRGSVVAQVRALMERGLKVAMVAHGTDVRLPSRHVRDEPDSPYAKDWPDVGLVEQGVLHNLAILRELSLPTFVSTPGLLADVPDATLLPLRVDAEVWRTAAVRPVLDAAVPRVVHVPSAGRVKGTHRIADAMASMHGNGEIHFSQVSGVAHARMPEYYGEADVVLDQFLIGDYGVAACEAMAAGRVVVGHVSADVRRYVEREFGMTLPIVEATVASLPDVLRDIKTNRDSYRDVAAAGPRYVERAHSSDASSSALMPWLTGLG</sequence>
<dbReference type="Proteomes" id="UP000315389">
    <property type="component" value="Unassembled WGS sequence"/>
</dbReference>
<dbReference type="EMBL" id="VFOS01000001">
    <property type="protein sequence ID" value="TQL63885.1"/>
    <property type="molecule type" value="Genomic_DNA"/>
</dbReference>
<dbReference type="RefSeq" id="WP_142118397.1">
    <property type="nucleotide sequence ID" value="NZ_BAAASV010000002.1"/>
</dbReference>
<evidence type="ECO:0000313" key="1">
    <source>
        <dbReference type="EMBL" id="TQL63885.1"/>
    </source>
</evidence>
<dbReference type="OrthoDB" id="9809622at2"/>
<gene>
    <name evidence="1" type="ORF">FB461_0364</name>
</gene>
<comment type="caution">
    <text evidence="1">The sequence shown here is derived from an EMBL/GenBank/DDBJ whole genome shotgun (WGS) entry which is preliminary data.</text>
</comment>
<dbReference type="Gene3D" id="3.40.50.2000">
    <property type="entry name" value="Glycogen Phosphorylase B"/>
    <property type="match status" value="1"/>
</dbReference>
<evidence type="ECO:0008006" key="3">
    <source>
        <dbReference type="Google" id="ProtNLM"/>
    </source>
</evidence>
<organism evidence="1 2">
    <name type="scientific">Rarobacter faecitabidus</name>
    <dbReference type="NCBI Taxonomy" id="13243"/>
    <lineage>
        <taxon>Bacteria</taxon>
        <taxon>Bacillati</taxon>
        <taxon>Actinomycetota</taxon>
        <taxon>Actinomycetes</taxon>
        <taxon>Micrococcales</taxon>
        <taxon>Rarobacteraceae</taxon>
        <taxon>Rarobacter</taxon>
    </lineage>
</organism>
<evidence type="ECO:0000313" key="2">
    <source>
        <dbReference type="Proteomes" id="UP000315389"/>
    </source>
</evidence>